<gene>
    <name evidence="8" type="ORF">F0562_015439</name>
</gene>
<evidence type="ECO:0000313" key="9">
    <source>
        <dbReference type="Proteomes" id="UP000325577"/>
    </source>
</evidence>
<dbReference type="InterPro" id="IPR001965">
    <property type="entry name" value="Znf_PHD"/>
</dbReference>
<dbReference type="Pfam" id="PF03107">
    <property type="entry name" value="C1_2"/>
    <property type="match status" value="3"/>
</dbReference>
<keyword evidence="1" id="KW-0479">Metal-binding</keyword>
<dbReference type="PANTHER" id="PTHR46288">
    <property type="entry name" value="PHORBOL-ESTER/DAG-TYPE DOMAIN-CONTAINING PROTEIN"/>
    <property type="match status" value="1"/>
</dbReference>
<feature type="domain" description="Phorbol-ester/DAG-type" evidence="6">
    <location>
        <begin position="56"/>
        <end position="117"/>
    </location>
</feature>
<dbReference type="AlphaFoldDB" id="A0A5J4ZHE2"/>
<organism evidence="8 9">
    <name type="scientific">Nyssa sinensis</name>
    <dbReference type="NCBI Taxonomy" id="561372"/>
    <lineage>
        <taxon>Eukaryota</taxon>
        <taxon>Viridiplantae</taxon>
        <taxon>Streptophyta</taxon>
        <taxon>Embryophyta</taxon>
        <taxon>Tracheophyta</taxon>
        <taxon>Spermatophyta</taxon>
        <taxon>Magnoliopsida</taxon>
        <taxon>eudicotyledons</taxon>
        <taxon>Gunneridae</taxon>
        <taxon>Pentapetalae</taxon>
        <taxon>asterids</taxon>
        <taxon>Cornales</taxon>
        <taxon>Nyssaceae</taxon>
        <taxon>Nyssa</taxon>
    </lineage>
</organism>
<keyword evidence="4" id="KW-0862">Zinc</keyword>
<evidence type="ECO:0000256" key="4">
    <source>
        <dbReference type="ARBA" id="ARBA00022833"/>
    </source>
</evidence>
<evidence type="ECO:0000313" key="8">
    <source>
        <dbReference type="EMBL" id="KAA8517965.1"/>
    </source>
</evidence>
<feature type="domain" description="Zinc finger PHD-type" evidence="7">
    <location>
        <begin position="135"/>
        <end position="198"/>
    </location>
</feature>
<evidence type="ECO:0008006" key="10">
    <source>
        <dbReference type="Google" id="ProtNLM"/>
    </source>
</evidence>
<feature type="domain" description="Zinc finger PHD-type" evidence="7">
    <location>
        <begin position="22"/>
        <end position="87"/>
    </location>
</feature>
<evidence type="ECO:0000256" key="3">
    <source>
        <dbReference type="ARBA" id="ARBA00022771"/>
    </source>
</evidence>
<keyword evidence="5" id="KW-0175">Coiled coil</keyword>
<keyword evidence="2" id="KW-0677">Repeat</keyword>
<evidence type="ECO:0000256" key="2">
    <source>
        <dbReference type="ARBA" id="ARBA00022737"/>
    </source>
</evidence>
<proteinExistence type="predicted"/>
<keyword evidence="9" id="KW-1185">Reference proteome</keyword>
<evidence type="ECO:0000256" key="1">
    <source>
        <dbReference type="ARBA" id="ARBA00022723"/>
    </source>
</evidence>
<dbReference type="SUPFAM" id="SSF57889">
    <property type="entry name" value="Cysteine-rich domain"/>
    <property type="match status" value="3"/>
</dbReference>
<dbReference type="InterPro" id="IPR046349">
    <property type="entry name" value="C1-like_sf"/>
</dbReference>
<feature type="domain" description="Phorbol-ester/DAG-type" evidence="6">
    <location>
        <begin position="122"/>
        <end position="173"/>
    </location>
</feature>
<dbReference type="GO" id="GO:0008270">
    <property type="term" value="F:zinc ion binding"/>
    <property type="evidence" value="ECO:0007669"/>
    <property type="project" value="UniProtKB-KW"/>
</dbReference>
<evidence type="ECO:0000259" key="6">
    <source>
        <dbReference type="SMART" id="SM00109"/>
    </source>
</evidence>
<protein>
    <recommendedName>
        <fullName evidence="10">Phorbol-ester/DAG-type domain-containing protein</fullName>
    </recommendedName>
</protein>
<reference evidence="8 9" key="1">
    <citation type="submission" date="2019-09" db="EMBL/GenBank/DDBJ databases">
        <title>A chromosome-level genome assembly of the Chinese tupelo Nyssa sinensis.</title>
        <authorList>
            <person name="Yang X."/>
            <person name="Kang M."/>
            <person name="Yang Y."/>
            <person name="Xiong H."/>
            <person name="Wang M."/>
            <person name="Zhang Z."/>
            <person name="Wang Z."/>
            <person name="Wu H."/>
            <person name="Ma T."/>
            <person name="Liu J."/>
            <person name="Xi Z."/>
        </authorList>
    </citation>
    <scope>NUCLEOTIDE SEQUENCE [LARGE SCALE GENOMIC DNA]</scope>
    <source>
        <strain evidence="8">J267</strain>
        <tissue evidence="8">Leaf</tissue>
    </source>
</reference>
<dbReference type="InterPro" id="IPR002219">
    <property type="entry name" value="PKC_DAG/PE"/>
</dbReference>
<keyword evidence="3" id="KW-0863">Zinc-finger</keyword>
<feature type="coiled-coil region" evidence="5">
    <location>
        <begin position="262"/>
        <end position="289"/>
    </location>
</feature>
<dbReference type="EMBL" id="CM018050">
    <property type="protein sequence ID" value="KAA8517965.1"/>
    <property type="molecule type" value="Genomic_DNA"/>
</dbReference>
<evidence type="ECO:0000259" key="7">
    <source>
        <dbReference type="SMART" id="SM00249"/>
    </source>
</evidence>
<dbReference type="SMART" id="SM00109">
    <property type="entry name" value="C1"/>
    <property type="match status" value="3"/>
</dbReference>
<sequence>MEIQPCTHPHPLKPCEKKPVDSCSGCERPLFGKVYGCTPCDFFLHKSCAELPPKIHQHPFHPQHPLTLLPRVPLDAMPVRFWCDACSKTCRSFIFRCQDCAFNLDLECALLKPTLKCQLHEHPLAFFKNLALDNKCKVCEADCNASVLRCVYCSVSFHIQCVVTLPQKVLLSCHSDPLILTDSLAEDNSDEFTCDACEQKGKPGHNLYYCAEEDCKFIAHVYCAVSEVLPTLFKEHDEDQTGDVDPVLAKLDREIRILFFESAKVAGKLAEVIKNLKELEDKRTKLYSN</sequence>
<evidence type="ECO:0000256" key="5">
    <source>
        <dbReference type="SAM" id="Coils"/>
    </source>
</evidence>
<dbReference type="InterPro" id="IPR004146">
    <property type="entry name" value="DC1"/>
</dbReference>
<dbReference type="Proteomes" id="UP000325577">
    <property type="component" value="Linkage Group LG7"/>
</dbReference>
<dbReference type="PANTHER" id="PTHR46288:SF27">
    <property type="entry name" value="CYSTEINE_HISTIDINE-RICH C1 DOMAIN FAMILY PROTEIN"/>
    <property type="match status" value="1"/>
</dbReference>
<name>A0A5J4ZHE2_9ASTE</name>
<dbReference type="SMART" id="SM00249">
    <property type="entry name" value="PHD"/>
    <property type="match status" value="2"/>
</dbReference>
<feature type="domain" description="Phorbol-ester/DAG-type" evidence="6">
    <location>
        <begin position="10"/>
        <end position="54"/>
    </location>
</feature>
<accession>A0A5J4ZHE2</accession>
<dbReference type="OrthoDB" id="1749655at2759"/>